<name>A0A1F4UK43_UNCKA</name>
<dbReference type="EMBL" id="MEUV01000042">
    <property type="protein sequence ID" value="OGC45335.1"/>
    <property type="molecule type" value="Genomic_DNA"/>
</dbReference>
<sequence length="69" mass="7745">MTAKATEILETRKGSMRLRELQMLNEMSKEESSMVIIYPYGDRNGENIAAAASGQGVRKHVMDNAEQKE</sequence>
<proteinExistence type="predicted"/>
<dbReference type="Proteomes" id="UP000178615">
    <property type="component" value="Unassembled WGS sequence"/>
</dbReference>
<dbReference type="AlphaFoldDB" id="A0A1F4UK43"/>
<evidence type="ECO:0000313" key="1">
    <source>
        <dbReference type="EMBL" id="OGC45335.1"/>
    </source>
</evidence>
<reference evidence="1 2" key="1">
    <citation type="journal article" date="2016" name="Nat. Commun.">
        <title>Thousands of microbial genomes shed light on interconnected biogeochemical processes in an aquifer system.</title>
        <authorList>
            <person name="Anantharaman K."/>
            <person name="Brown C.T."/>
            <person name="Hug L.A."/>
            <person name="Sharon I."/>
            <person name="Castelle C.J."/>
            <person name="Probst A.J."/>
            <person name="Thomas B.C."/>
            <person name="Singh A."/>
            <person name="Wilkins M.J."/>
            <person name="Karaoz U."/>
            <person name="Brodie E.L."/>
            <person name="Williams K.H."/>
            <person name="Hubbard S.S."/>
            <person name="Banfield J.F."/>
        </authorList>
    </citation>
    <scope>NUCLEOTIDE SEQUENCE [LARGE SCALE GENOMIC DNA]</scope>
</reference>
<organism evidence="1 2">
    <name type="scientific">candidate division WWE3 bacterium RBG_19FT_COMBO_34_6</name>
    <dbReference type="NCBI Taxonomy" id="1802612"/>
    <lineage>
        <taxon>Bacteria</taxon>
        <taxon>Katanobacteria</taxon>
    </lineage>
</organism>
<gene>
    <name evidence="1" type="ORF">A2V49_00825</name>
</gene>
<protein>
    <submittedName>
        <fullName evidence="1">Uncharacterized protein</fullName>
    </submittedName>
</protein>
<accession>A0A1F4UK43</accession>
<comment type="caution">
    <text evidence="1">The sequence shown here is derived from an EMBL/GenBank/DDBJ whole genome shotgun (WGS) entry which is preliminary data.</text>
</comment>
<evidence type="ECO:0000313" key="2">
    <source>
        <dbReference type="Proteomes" id="UP000178615"/>
    </source>
</evidence>